<organism evidence="1 2">
    <name type="scientific">Cohnella yongneupensis</name>
    <dbReference type="NCBI Taxonomy" id="425006"/>
    <lineage>
        <taxon>Bacteria</taxon>
        <taxon>Bacillati</taxon>
        <taxon>Bacillota</taxon>
        <taxon>Bacilli</taxon>
        <taxon>Bacillales</taxon>
        <taxon>Paenibacillaceae</taxon>
        <taxon>Cohnella</taxon>
    </lineage>
</organism>
<sequence length="111" mass="12687">MLDTKTIEIVKSTAPVLKHVDELSGSKNRVKSYVCYDSPTDEDRLAQGFDKDGRIDLNVLSSIKPTEQAEYYFCGSVPFMESIAKMLRQLYIPKEDFHYESFSPLALLDEE</sequence>
<reference evidence="2" key="1">
    <citation type="journal article" date="2019" name="Int. J. Syst. Evol. Microbiol.">
        <title>The Global Catalogue of Microorganisms (GCM) 10K type strain sequencing project: providing services to taxonomists for standard genome sequencing and annotation.</title>
        <authorList>
            <consortium name="The Broad Institute Genomics Platform"/>
            <consortium name="The Broad Institute Genome Sequencing Center for Infectious Disease"/>
            <person name="Wu L."/>
            <person name="Ma J."/>
        </authorList>
    </citation>
    <scope>NUCLEOTIDE SEQUENCE [LARGE SCALE GENOMIC DNA]</scope>
    <source>
        <strain evidence="2">CGMCC 1.18578</strain>
    </source>
</reference>
<evidence type="ECO:0008006" key="3">
    <source>
        <dbReference type="Google" id="ProtNLM"/>
    </source>
</evidence>
<accession>A0ABW0QTT4</accession>
<dbReference type="Gene3D" id="3.40.50.80">
    <property type="entry name" value="Nucleotide-binding domain of ferredoxin-NADP reductase (FNR) module"/>
    <property type="match status" value="1"/>
</dbReference>
<name>A0ABW0QTT4_9BACL</name>
<dbReference type="RefSeq" id="WP_378110079.1">
    <property type="nucleotide sequence ID" value="NZ_JBHSNC010000007.1"/>
</dbReference>
<dbReference type="InterPro" id="IPR039261">
    <property type="entry name" value="FNR_nucleotide-bd"/>
</dbReference>
<dbReference type="EMBL" id="JBHSNC010000007">
    <property type="protein sequence ID" value="MFC5528253.1"/>
    <property type="molecule type" value="Genomic_DNA"/>
</dbReference>
<comment type="caution">
    <text evidence="1">The sequence shown here is derived from an EMBL/GenBank/DDBJ whole genome shotgun (WGS) entry which is preliminary data.</text>
</comment>
<dbReference type="SUPFAM" id="SSF52343">
    <property type="entry name" value="Ferredoxin reductase-like, C-terminal NADP-linked domain"/>
    <property type="match status" value="1"/>
</dbReference>
<evidence type="ECO:0000313" key="2">
    <source>
        <dbReference type="Proteomes" id="UP001596108"/>
    </source>
</evidence>
<protein>
    <recommendedName>
        <fullName evidence="3">Oxidoreductase FAD/NAD(P)-binding domain-containing protein</fullName>
    </recommendedName>
</protein>
<gene>
    <name evidence="1" type="ORF">ACFPQ4_02130</name>
</gene>
<evidence type="ECO:0000313" key="1">
    <source>
        <dbReference type="EMBL" id="MFC5528253.1"/>
    </source>
</evidence>
<proteinExistence type="predicted"/>
<keyword evidence="2" id="KW-1185">Reference proteome</keyword>
<dbReference type="Proteomes" id="UP001596108">
    <property type="component" value="Unassembled WGS sequence"/>
</dbReference>